<feature type="transmembrane region" description="Helical" evidence="1">
    <location>
        <begin position="97"/>
        <end position="119"/>
    </location>
</feature>
<feature type="transmembrane region" description="Helical" evidence="1">
    <location>
        <begin position="154"/>
        <end position="171"/>
    </location>
</feature>
<feature type="transmembrane region" description="Helical" evidence="1">
    <location>
        <begin position="131"/>
        <end position="148"/>
    </location>
</feature>
<gene>
    <name evidence="2" type="ORF">Ga0080574_TMP1953</name>
</gene>
<organism evidence="2 3">
    <name type="scientific">Salipiger abyssi</name>
    <dbReference type="NCBI Taxonomy" id="1250539"/>
    <lineage>
        <taxon>Bacteria</taxon>
        <taxon>Pseudomonadati</taxon>
        <taxon>Pseudomonadota</taxon>
        <taxon>Alphaproteobacteria</taxon>
        <taxon>Rhodobacterales</taxon>
        <taxon>Roseobacteraceae</taxon>
        <taxon>Salipiger</taxon>
    </lineage>
</organism>
<evidence type="ECO:0000313" key="2">
    <source>
        <dbReference type="EMBL" id="APZ52287.1"/>
    </source>
</evidence>
<evidence type="ECO:0000313" key="3">
    <source>
        <dbReference type="Proteomes" id="UP000187059"/>
    </source>
</evidence>
<feature type="transmembrane region" description="Helical" evidence="1">
    <location>
        <begin position="66"/>
        <end position="85"/>
    </location>
</feature>
<keyword evidence="1" id="KW-0472">Membrane</keyword>
<evidence type="ECO:0000256" key="1">
    <source>
        <dbReference type="SAM" id="Phobius"/>
    </source>
</evidence>
<dbReference type="EMBL" id="CP015093">
    <property type="protein sequence ID" value="APZ52287.1"/>
    <property type="molecule type" value="Genomic_DNA"/>
</dbReference>
<accession>A0A1P8USF4</accession>
<proteinExistence type="predicted"/>
<sequence>MSGYVAGKNAARARRDMSKWWNQPAYSVLPGGMLGAWKLIFWLLPLFGAVYALIEAAQLSESGRHALTIALAAGVIFATVDVASRRRESALPALLRWPGRLLAGVLGGGCLAFAGLLASEAAGRPNTGGPVAFEIVFAGITGLVLVLLWPGRRWLMATVYVLCLLAGYFVLGDS</sequence>
<keyword evidence="1" id="KW-0812">Transmembrane</keyword>
<dbReference type="KEGG" id="paby:Ga0080574_TMP1953"/>
<dbReference type="Proteomes" id="UP000187059">
    <property type="component" value="Chromosome"/>
</dbReference>
<protein>
    <submittedName>
        <fullName evidence="2">Uncharacterized protein</fullName>
    </submittedName>
</protein>
<dbReference type="AlphaFoldDB" id="A0A1P8USF4"/>
<keyword evidence="3" id="KW-1185">Reference proteome</keyword>
<name>A0A1P8USF4_9RHOB</name>
<feature type="transmembrane region" description="Helical" evidence="1">
    <location>
        <begin position="36"/>
        <end position="54"/>
    </location>
</feature>
<keyword evidence="1" id="KW-1133">Transmembrane helix</keyword>
<reference evidence="2 3" key="1">
    <citation type="submission" date="2016-04" db="EMBL/GenBank/DDBJ databases">
        <title>Deep-sea bacteria in the southern Pacific.</title>
        <authorList>
            <person name="Tang K."/>
        </authorList>
    </citation>
    <scope>NUCLEOTIDE SEQUENCE [LARGE SCALE GENOMIC DNA]</scope>
    <source>
        <strain evidence="2 3">JLT2014</strain>
    </source>
</reference>